<dbReference type="PANTHER" id="PTHR30055:SF231">
    <property type="entry name" value="TRANSCRIPTIONAL REGULATORY PROTEIN (PROBABLY DEOR-FAMILY)-RELATED"/>
    <property type="match status" value="1"/>
</dbReference>
<dbReference type="InterPro" id="IPR036271">
    <property type="entry name" value="Tet_transcr_reg_TetR-rel_C_sf"/>
</dbReference>
<dbReference type="Proteomes" id="UP000033200">
    <property type="component" value="Chromosome"/>
</dbReference>
<dbReference type="EMBL" id="CP009571">
    <property type="protein sequence ID" value="AIT08357.1"/>
    <property type="molecule type" value="Genomic_DNA"/>
</dbReference>
<sequence length="182" mass="19878">MSGEPKRNDPDRRQRIVDATLEVIAQHGVAATTHRRIAAAAAVPLGSVTYYFASLEALLTTAFLQLAAESSAAFAARLAEAQDRDGARAAIVDIIAESIWAEPRTLLLSYELYAFAARHPPVTAVMQRWMDDSRAALERFFDPLTARALDALVEGIGIHNSIDRQPLQRDAIREIVDRVAGA</sequence>
<dbReference type="PRINTS" id="PR00455">
    <property type="entry name" value="HTHTETR"/>
</dbReference>
<protein>
    <submittedName>
        <fullName evidence="4">TetR family transcriptional regulator</fullName>
    </submittedName>
</protein>
<dbReference type="InterPro" id="IPR009057">
    <property type="entry name" value="Homeodomain-like_sf"/>
</dbReference>
<dbReference type="SUPFAM" id="SSF46689">
    <property type="entry name" value="Homeodomain-like"/>
    <property type="match status" value="1"/>
</dbReference>
<reference evidence="4 5" key="1">
    <citation type="submission" date="2014-09" db="EMBL/GenBank/DDBJ databases">
        <title>Using Illumina technology Improving SMRT sequencing Genome Assembly by RASTools.</title>
        <authorList>
            <person name="Zhou Y."/>
            <person name="Ma T."/>
            <person name="Liu T."/>
        </authorList>
    </citation>
    <scope>NUCLEOTIDE SEQUENCE [LARGE SCALE GENOMIC DNA]</scope>
    <source>
        <strain evidence="4 5">ATCC 55669</strain>
    </source>
</reference>
<proteinExistence type="predicted"/>
<dbReference type="Pfam" id="PF00440">
    <property type="entry name" value="TetR_N"/>
    <property type="match status" value="1"/>
</dbReference>
<dbReference type="SUPFAM" id="SSF48498">
    <property type="entry name" value="Tetracyclin repressor-like, C-terminal domain"/>
    <property type="match status" value="1"/>
</dbReference>
<dbReference type="Pfam" id="PF17940">
    <property type="entry name" value="TetR_C_31"/>
    <property type="match status" value="1"/>
</dbReference>
<evidence type="ECO:0000256" key="1">
    <source>
        <dbReference type="ARBA" id="ARBA00023125"/>
    </source>
</evidence>
<keyword evidence="5" id="KW-1185">Reference proteome</keyword>
<dbReference type="AlphaFoldDB" id="A0A097ELD5"/>
<dbReference type="eggNOG" id="COG3226">
    <property type="taxonomic scope" value="Bacteria"/>
</dbReference>
<evidence type="ECO:0000313" key="5">
    <source>
        <dbReference type="Proteomes" id="UP000033200"/>
    </source>
</evidence>
<dbReference type="InterPro" id="IPR001647">
    <property type="entry name" value="HTH_TetR"/>
</dbReference>
<gene>
    <name evidence="4" type="ORF">MC45_17320</name>
</gene>
<dbReference type="STRING" id="1549858.MC45_17320"/>
<dbReference type="GO" id="GO:0003700">
    <property type="term" value="F:DNA-binding transcription factor activity"/>
    <property type="evidence" value="ECO:0007669"/>
    <property type="project" value="TreeGrafter"/>
</dbReference>
<evidence type="ECO:0000259" key="3">
    <source>
        <dbReference type="PROSITE" id="PS50977"/>
    </source>
</evidence>
<accession>A0A097ELD5</accession>
<dbReference type="PROSITE" id="PS50977">
    <property type="entry name" value="HTH_TETR_2"/>
    <property type="match status" value="1"/>
</dbReference>
<evidence type="ECO:0000313" key="4">
    <source>
        <dbReference type="EMBL" id="AIT08357.1"/>
    </source>
</evidence>
<name>A0A097ELD5_9SPHN</name>
<dbReference type="Gene3D" id="1.10.357.10">
    <property type="entry name" value="Tetracycline Repressor, domain 2"/>
    <property type="match status" value="1"/>
</dbReference>
<dbReference type="GO" id="GO:0000976">
    <property type="term" value="F:transcription cis-regulatory region binding"/>
    <property type="evidence" value="ECO:0007669"/>
    <property type="project" value="TreeGrafter"/>
</dbReference>
<evidence type="ECO:0000256" key="2">
    <source>
        <dbReference type="PROSITE-ProRule" id="PRU00335"/>
    </source>
</evidence>
<feature type="DNA-binding region" description="H-T-H motif" evidence="2">
    <location>
        <begin position="33"/>
        <end position="52"/>
    </location>
</feature>
<feature type="domain" description="HTH tetR-type" evidence="3">
    <location>
        <begin position="10"/>
        <end position="70"/>
    </location>
</feature>
<dbReference type="InterPro" id="IPR041583">
    <property type="entry name" value="TetR_C_31"/>
</dbReference>
<dbReference type="PANTHER" id="PTHR30055">
    <property type="entry name" value="HTH-TYPE TRANSCRIPTIONAL REGULATOR RUTR"/>
    <property type="match status" value="1"/>
</dbReference>
<dbReference type="HOGENOM" id="CLU_069356_21_2_5"/>
<dbReference type="InterPro" id="IPR050109">
    <property type="entry name" value="HTH-type_TetR-like_transc_reg"/>
</dbReference>
<keyword evidence="1 2" id="KW-0238">DNA-binding</keyword>
<dbReference type="KEGG" id="stax:MC45_17320"/>
<organism evidence="4 5">
    <name type="scientific">Sphingomonas taxi</name>
    <dbReference type="NCBI Taxonomy" id="1549858"/>
    <lineage>
        <taxon>Bacteria</taxon>
        <taxon>Pseudomonadati</taxon>
        <taxon>Pseudomonadota</taxon>
        <taxon>Alphaproteobacteria</taxon>
        <taxon>Sphingomonadales</taxon>
        <taxon>Sphingomonadaceae</taxon>
        <taxon>Sphingomonas</taxon>
    </lineage>
</organism>